<dbReference type="EMBL" id="FZOQ01000006">
    <property type="protein sequence ID" value="SNS44632.1"/>
    <property type="molecule type" value="Genomic_DNA"/>
</dbReference>
<dbReference type="GO" id="GO:0008476">
    <property type="term" value="F:protein-tyrosine sulfotransferase activity"/>
    <property type="evidence" value="ECO:0007669"/>
    <property type="project" value="InterPro"/>
</dbReference>
<proteinExistence type="predicted"/>
<dbReference type="OrthoDB" id="9815894at2"/>
<dbReference type="InterPro" id="IPR026634">
    <property type="entry name" value="TPST-like"/>
</dbReference>
<protein>
    <submittedName>
        <fullName evidence="2">Sulfotransferase family protein</fullName>
    </submittedName>
</protein>
<accession>A0A239EL43</accession>
<dbReference type="RefSeq" id="WP_089318845.1">
    <property type="nucleotide sequence ID" value="NZ_FZOQ01000006.1"/>
</dbReference>
<dbReference type="SUPFAM" id="SSF52540">
    <property type="entry name" value="P-loop containing nucleoside triphosphate hydrolases"/>
    <property type="match status" value="1"/>
</dbReference>
<reference evidence="3" key="1">
    <citation type="submission" date="2017-06" db="EMBL/GenBank/DDBJ databases">
        <authorList>
            <person name="Varghese N."/>
            <person name="Submissions S."/>
        </authorList>
    </citation>
    <scope>NUCLEOTIDE SEQUENCE [LARGE SCALE GENOMIC DNA]</scope>
    <source>
        <strain evidence="3">NKM1</strain>
    </source>
</reference>
<dbReference type="PANTHER" id="PTHR12788:SF10">
    <property type="entry name" value="PROTEIN-TYROSINE SULFOTRANSFERASE"/>
    <property type="match status" value="1"/>
</dbReference>
<dbReference type="AlphaFoldDB" id="A0A239EL43"/>
<dbReference type="InterPro" id="IPR027417">
    <property type="entry name" value="P-loop_NTPase"/>
</dbReference>
<gene>
    <name evidence="2" type="ORF">SAMN06296052_106202</name>
</gene>
<evidence type="ECO:0000313" key="3">
    <source>
        <dbReference type="Proteomes" id="UP000198432"/>
    </source>
</evidence>
<keyword evidence="1 2" id="KW-0808">Transferase</keyword>
<sequence length="286" mass="33360">MADKPFFHRLVARFRKNKAFMSLLDATGSNIDHKKWVFVIGCYNSGTTLLEQVLSTHPAMSSLLEEGVMLTDKLLRPEDFAWRRMWHACEEEMQVKEEEAAEVARRVKRHWSHFYDLKKPVLLEKSIANTTRIGFFNRYFKDVYFIHLVRNGYAVAEGIHRKAAIMAGNPMFGVEERYPLELCAQQWARSLELVAETKAKADNFYEITYEEFTAEPDVVLREITDFIGVAPFRNSFKDQVFSVHNVESSIQNMNERSLKKLREEEVSLINRTALPYLEQYGYLIKA</sequence>
<dbReference type="Proteomes" id="UP000198432">
    <property type="component" value="Unassembled WGS sequence"/>
</dbReference>
<name>A0A239EL43_9BACT</name>
<keyword evidence="3" id="KW-1185">Reference proteome</keyword>
<dbReference type="Pfam" id="PF13469">
    <property type="entry name" value="Sulfotransfer_3"/>
    <property type="match status" value="1"/>
</dbReference>
<organism evidence="2 3">
    <name type="scientific">Pontibacter ummariensis</name>
    <dbReference type="NCBI Taxonomy" id="1610492"/>
    <lineage>
        <taxon>Bacteria</taxon>
        <taxon>Pseudomonadati</taxon>
        <taxon>Bacteroidota</taxon>
        <taxon>Cytophagia</taxon>
        <taxon>Cytophagales</taxon>
        <taxon>Hymenobacteraceae</taxon>
        <taxon>Pontibacter</taxon>
    </lineage>
</organism>
<evidence type="ECO:0000256" key="1">
    <source>
        <dbReference type="ARBA" id="ARBA00022679"/>
    </source>
</evidence>
<evidence type="ECO:0000313" key="2">
    <source>
        <dbReference type="EMBL" id="SNS44632.1"/>
    </source>
</evidence>
<dbReference type="PANTHER" id="PTHR12788">
    <property type="entry name" value="PROTEIN-TYROSINE SULFOTRANSFERASE 2"/>
    <property type="match status" value="1"/>
</dbReference>
<dbReference type="Gene3D" id="3.40.50.300">
    <property type="entry name" value="P-loop containing nucleotide triphosphate hydrolases"/>
    <property type="match status" value="1"/>
</dbReference>